<dbReference type="UniPathway" id="UPA00074">
    <property type="reaction ID" value="UER00131"/>
</dbReference>
<feature type="region of interest" description="Disordered" evidence="9">
    <location>
        <begin position="1"/>
        <end position="48"/>
    </location>
</feature>
<evidence type="ECO:0000256" key="8">
    <source>
        <dbReference type="HAMAP-Rule" id="MF_00137"/>
    </source>
</evidence>
<dbReference type="FunFam" id="3.30.470.20:FF:000006">
    <property type="entry name" value="Phosphoribosylaminoimidazole-succinocarboxamide synthase"/>
    <property type="match status" value="1"/>
</dbReference>
<comment type="similarity">
    <text evidence="2 8">Belongs to the SAICAR synthetase family.</text>
</comment>
<dbReference type="SUPFAM" id="SSF56104">
    <property type="entry name" value="SAICAR synthase-like"/>
    <property type="match status" value="1"/>
</dbReference>
<dbReference type="PANTHER" id="PTHR43599:SF3">
    <property type="entry name" value="SI:DKEY-6E2.2"/>
    <property type="match status" value="1"/>
</dbReference>
<dbReference type="GO" id="GO:0006189">
    <property type="term" value="P:'de novo' IMP biosynthetic process"/>
    <property type="evidence" value="ECO:0007669"/>
    <property type="project" value="UniProtKB-UniRule"/>
</dbReference>
<evidence type="ECO:0000256" key="1">
    <source>
        <dbReference type="ARBA" id="ARBA00004672"/>
    </source>
</evidence>
<comment type="caution">
    <text evidence="11">The sequence shown here is derived from an EMBL/GenBank/DDBJ whole genome shotgun (WGS) entry which is preliminary data.</text>
</comment>
<evidence type="ECO:0000256" key="9">
    <source>
        <dbReference type="SAM" id="MobiDB-lite"/>
    </source>
</evidence>
<keyword evidence="6 8" id="KW-0067">ATP-binding</keyword>
<dbReference type="InterPro" id="IPR018236">
    <property type="entry name" value="SAICAR_synthetase_CS"/>
</dbReference>
<accession>A0A418V9A5</accession>
<organism evidence="11 12">
    <name type="scientific">Deinococcus cavernae</name>
    <dbReference type="NCBI Taxonomy" id="2320857"/>
    <lineage>
        <taxon>Bacteria</taxon>
        <taxon>Thermotogati</taxon>
        <taxon>Deinococcota</taxon>
        <taxon>Deinococci</taxon>
        <taxon>Deinococcales</taxon>
        <taxon>Deinococcaceae</taxon>
        <taxon>Deinococcus</taxon>
    </lineage>
</organism>
<comment type="pathway">
    <text evidence="1 8">Purine metabolism; IMP biosynthesis via de novo pathway; 5-amino-1-(5-phospho-D-ribosyl)imidazole-4-carboxamide from 5-amino-1-(5-phospho-D-ribosyl)imidazole-4-carboxylate: step 1/2.</text>
</comment>
<evidence type="ECO:0000256" key="3">
    <source>
        <dbReference type="ARBA" id="ARBA00022598"/>
    </source>
</evidence>
<dbReference type="PROSITE" id="PS01058">
    <property type="entry name" value="SAICAR_SYNTHETASE_2"/>
    <property type="match status" value="1"/>
</dbReference>
<keyword evidence="5 8" id="KW-0658">Purine biosynthesis</keyword>
<keyword evidence="4 8" id="KW-0547">Nucleotide-binding</keyword>
<dbReference type="Gene3D" id="3.30.200.20">
    <property type="entry name" value="Phosphorylase Kinase, domain 1"/>
    <property type="match status" value="1"/>
</dbReference>
<dbReference type="GO" id="GO:0005524">
    <property type="term" value="F:ATP binding"/>
    <property type="evidence" value="ECO:0007669"/>
    <property type="project" value="UniProtKB-KW"/>
</dbReference>
<keyword evidence="12" id="KW-1185">Reference proteome</keyword>
<name>A0A418V9A5_9DEIO</name>
<evidence type="ECO:0000256" key="5">
    <source>
        <dbReference type="ARBA" id="ARBA00022755"/>
    </source>
</evidence>
<dbReference type="EC" id="6.3.2.6" evidence="8"/>
<gene>
    <name evidence="8" type="primary">purC</name>
    <name evidence="11" type="ORF">D3875_15110</name>
</gene>
<dbReference type="GO" id="GO:0004639">
    <property type="term" value="F:phosphoribosylaminoimidazolesuccinocarboxamide synthase activity"/>
    <property type="evidence" value="ECO:0007669"/>
    <property type="project" value="UniProtKB-UniRule"/>
</dbReference>
<sequence>MFSLFHSHPARCPAPTPARHSAVSPSERRHWRSHVHQRDSPGVAPSRLGGRLSYIQGDHMTKGSMLYEGKAKRVYATEHPHEYIVEYKDDATAFNAQKRGSWQGKGATNNAISAHLYPQLEAAGIPTHFIEKLDDRQQRVKAVTIVPVEVIVRNTAAGSFSKRLGVEEGTKLARPVVEYCYKSDELGDPLINTDTAISLGWATEADLTRIRELALNIRDFLVPYFEKRGVNLIDFKLEFGKLADGTIVLADEISPDTCRFWDMATNEKMDKDRFRRDLGGIEEAYAEMLRRVTSPADDR</sequence>
<proteinExistence type="inferred from homology"/>
<dbReference type="InterPro" id="IPR033934">
    <property type="entry name" value="SAICAR_synt_PurC"/>
</dbReference>
<dbReference type="GO" id="GO:0009236">
    <property type="term" value="P:cobalamin biosynthetic process"/>
    <property type="evidence" value="ECO:0007669"/>
    <property type="project" value="InterPro"/>
</dbReference>
<dbReference type="AlphaFoldDB" id="A0A418V9A5"/>
<evidence type="ECO:0000256" key="6">
    <source>
        <dbReference type="ARBA" id="ARBA00022840"/>
    </source>
</evidence>
<evidence type="ECO:0000256" key="4">
    <source>
        <dbReference type="ARBA" id="ARBA00022741"/>
    </source>
</evidence>
<dbReference type="InterPro" id="IPR028923">
    <property type="entry name" value="SAICAR_synt/ADE2_N"/>
</dbReference>
<dbReference type="Proteomes" id="UP000286287">
    <property type="component" value="Unassembled WGS sequence"/>
</dbReference>
<feature type="domain" description="SAICAR synthetase/ADE2 N-terminal" evidence="10">
    <location>
        <begin position="66"/>
        <end position="291"/>
    </location>
</feature>
<comment type="catalytic activity">
    <reaction evidence="7 8">
        <text>5-amino-1-(5-phospho-D-ribosyl)imidazole-4-carboxylate + L-aspartate + ATP = (2S)-2-[5-amino-1-(5-phospho-beta-D-ribosyl)imidazole-4-carboxamido]succinate + ADP + phosphate + 2 H(+)</text>
        <dbReference type="Rhea" id="RHEA:22628"/>
        <dbReference type="ChEBI" id="CHEBI:15378"/>
        <dbReference type="ChEBI" id="CHEBI:29991"/>
        <dbReference type="ChEBI" id="CHEBI:30616"/>
        <dbReference type="ChEBI" id="CHEBI:43474"/>
        <dbReference type="ChEBI" id="CHEBI:58443"/>
        <dbReference type="ChEBI" id="CHEBI:77657"/>
        <dbReference type="ChEBI" id="CHEBI:456216"/>
        <dbReference type="EC" id="6.3.2.6"/>
    </reaction>
</comment>
<dbReference type="OrthoDB" id="9801549at2"/>
<dbReference type="InterPro" id="IPR050089">
    <property type="entry name" value="SAICAR_synthetase"/>
</dbReference>
<evidence type="ECO:0000256" key="2">
    <source>
        <dbReference type="ARBA" id="ARBA00010190"/>
    </source>
</evidence>
<keyword evidence="3 8" id="KW-0436">Ligase</keyword>
<dbReference type="Pfam" id="PF01259">
    <property type="entry name" value="SAICAR_synt"/>
    <property type="match status" value="1"/>
</dbReference>
<evidence type="ECO:0000313" key="11">
    <source>
        <dbReference type="EMBL" id="RJF72673.1"/>
    </source>
</evidence>
<dbReference type="Gene3D" id="3.30.470.20">
    <property type="entry name" value="ATP-grasp fold, B domain"/>
    <property type="match status" value="1"/>
</dbReference>
<evidence type="ECO:0000259" key="10">
    <source>
        <dbReference type="Pfam" id="PF01259"/>
    </source>
</evidence>
<dbReference type="PROSITE" id="PS01057">
    <property type="entry name" value="SAICAR_SYNTHETASE_1"/>
    <property type="match status" value="1"/>
</dbReference>
<dbReference type="EMBL" id="QYUJ01000014">
    <property type="protein sequence ID" value="RJF72673.1"/>
    <property type="molecule type" value="Genomic_DNA"/>
</dbReference>
<dbReference type="InterPro" id="IPR001636">
    <property type="entry name" value="SAICAR_synth"/>
</dbReference>
<dbReference type="PANTHER" id="PTHR43599">
    <property type="entry name" value="MULTIFUNCTIONAL PROTEIN ADE2"/>
    <property type="match status" value="1"/>
</dbReference>
<dbReference type="CDD" id="cd01415">
    <property type="entry name" value="SAICAR_synt_PurC"/>
    <property type="match status" value="1"/>
</dbReference>
<reference evidence="11 12" key="1">
    <citation type="submission" date="2018-09" db="EMBL/GenBank/DDBJ databases">
        <authorList>
            <person name="Zhu H."/>
        </authorList>
    </citation>
    <scope>NUCLEOTIDE SEQUENCE [LARGE SCALE GENOMIC DNA]</scope>
    <source>
        <strain evidence="11 12">K2S05-167</strain>
    </source>
</reference>
<dbReference type="HAMAP" id="MF_00137">
    <property type="entry name" value="SAICAR_synth"/>
    <property type="match status" value="1"/>
</dbReference>
<evidence type="ECO:0000313" key="12">
    <source>
        <dbReference type="Proteomes" id="UP000286287"/>
    </source>
</evidence>
<evidence type="ECO:0000256" key="7">
    <source>
        <dbReference type="ARBA" id="ARBA00048475"/>
    </source>
</evidence>
<dbReference type="NCBIfam" id="TIGR00081">
    <property type="entry name" value="purC"/>
    <property type="match status" value="1"/>
</dbReference>
<protein>
    <recommendedName>
        <fullName evidence="8">Phosphoribosylaminoimidazole-succinocarboxamide synthase</fullName>
        <ecNumber evidence="8">6.3.2.6</ecNumber>
    </recommendedName>
    <alternativeName>
        <fullName evidence="8">SAICAR synthetase</fullName>
    </alternativeName>
</protein>